<accession>A0A0E4FSI3</accession>
<evidence type="ECO:0000256" key="1">
    <source>
        <dbReference type="SAM" id="Phobius"/>
    </source>
</evidence>
<evidence type="ECO:0000313" key="5">
    <source>
        <dbReference type="Proteomes" id="UP000063308"/>
    </source>
</evidence>
<feature type="transmembrane region" description="Helical" evidence="1">
    <location>
        <begin position="117"/>
        <end position="138"/>
    </location>
</feature>
<dbReference type="InterPro" id="IPR053946">
    <property type="entry name" value="YscD_ppl_3rd"/>
</dbReference>
<sequence length="297" mass="31850">MNDSVSLEFEVLSGLYTGLKGKTAGGESIVGSGLDADMIFVEQGLEPHHLRVIPQRDSIELEALAARISTDRHASIATGERVRVPLPAIIHAGAMSIRWSAQDFQPIASSKRSRRSIVALSLILLSSVAIGTVSIIFAPGDRAVAPSTGSSHAVEIAVKPTVDHFDARAADEMAASLRQQIEREGLPDVKIGHGPGFVTAEGTIAPDLVAKWKEIQQWFDRQSNGTPTLVNAVAVKEEKMPSSIAVQAVWRGSEPYLLIAGQKYFVGALLSNGWTVDRIEDGRVLLSRNGRSAALPY</sequence>
<keyword evidence="1" id="KW-0472">Membrane</keyword>
<gene>
    <name evidence="4" type="ORF">NK6_2587</name>
</gene>
<dbReference type="Proteomes" id="UP000063308">
    <property type="component" value="Chromosome"/>
</dbReference>
<evidence type="ECO:0008006" key="6">
    <source>
        <dbReference type="Google" id="ProtNLM"/>
    </source>
</evidence>
<keyword evidence="1" id="KW-1133">Transmembrane helix</keyword>
<evidence type="ECO:0000259" key="2">
    <source>
        <dbReference type="Pfam" id="PF21934"/>
    </source>
</evidence>
<reference evidence="4 5" key="1">
    <citation type="submission" date="2014-11" db="EMBL/GenBank/DDBJ databases">
        <title>Symbiosis island explosion on the genome of extra-slow-growing strains of soybean bradyrhizobia with massive insertion sequences.</title>
        <authorList>
            <person name="Iida T."/>
            <person name="Minamisawa K."/>
        </authorList>
    </citation>
    <scope>NUCLEOTIDE SEQUENCE [LARGE SCALE GENOMIC DNA]</scope>
    <source>
        <strain evidence="4 5">NK6</strain>
    </source>
</reference>
<feature type="domain" description="YscD-like Bon-like" evidence="2">
    <location>
        <begin position="172"/>
        <end position="233"/>
    </location>
</feature>
<organism evidence="4 5">
    <name type="scientific">Bradyrhizobium diazoefficiens</name>
    <dbReference type="NCBI Taxonomy" id="1355477"/>
    <lineage>
        <taxon>Bacteria</taxon>
        <taxon>Pseudomonadati</taxon>
        <taxon>Pseudomonadota</taxon>
        <taxon>Alphaproteobacteria</taxon>
        <taxon>Hyphomicrobiales</taxon>
        <taxon>Nitrobacteraceae</taxon>
        <taxon>Bradyrhizobium</taxon>
    </lineage>
</organism>
<evidence type="ECO:0000313" key="4">
    <source>
        <dbReference type="EMBL" id="BAR55768.1"/>
    </source>
</evidence>
<keyword evidence="1" id="KW-0812">Transmembrane</keyword>
<name>A0A0E4FSI3_9BRAD</name>
<proteinExistence type="predicted"/>
<feature type="domain" description="YscD/Y4YQ C-terminal" evidence="3">
    <location>
        <begin position="244"/>
        <end position="295"/>
    </location>
</feature>
<dbReference type="EMBL" id="AP014685">
    <property type="protein sequence ID" value="BAR55768.1"/>
    <property type="molecule type" value="Genomic_DNA"/>
</dbReference>
<dbReference type="Pfam" id="PF23893">
    <property type="entry name" value="Y4YQ_C"/>
    <property type="match status" value="1"/>
</dbReference>
<protein>
    <recommendedName>
        <fullName evidence="6">Yop protein translocation protein D periplasmic domain-containing protein</fullName>
    </recommendedName>
</protein>
<dbReference type="InterPro" id="IPR057770">
    <property type="entry name" value="YscD/Y4YQ_C"/>
</dbReference>
<dbReference type="Pfam" id="PF21934">
    <property type="entry name" value="Yop-YscD_ppl_3rd"/>
    <property type="match status" value="1"/>
</dbReference>
<dbReference type="RefSeq" id="WP_060909115.1">
    <property type="nucleotide sequence ID" value="NZ_CP126038.1"/>
</dbReference>
<dbReference type="AlphaFoldDB" id="A0A0E4FSI3"/>
<evidence type="ECO:0000259" key="3">
    <source>
        <dbReference type="Pfam" id="PF23893"/>
    </source>
</evidence>